<organism evidence="12 13">
    <name type="scientific">Fragilariopsis cylindrus CCMP1102</name>
    <dbReference type="NCBI Taxonomy" id="635003"/>
    <lineage>
        <taxon>Eukaryota</taxon>
        <taxon>Sar</taxon>
        <taxon>Stramenopiles</taxon>
        <taxon>Ochrophyta</taxon>
        <taxon>Bacillariophyta</taxon>
        <taxon>Bacillariophyceae</taxon>
        <taxon>Bacillariophycidae</taxon>
        <taxon>Bacillariales</taxon>
        <taxon>Bacillariaceae</taxon>
        <taxon>Fragilariopsis</taxon>
    </lineage>
</organism>
<keyword evidence="13" id="KW-1185">Reference proteome</keyword>
<protein>
    <recommendedName>
        <fullName evidence="2">DNA-(apurinic or apyrimidinic site) lyase</fullName>
        <ecNumber evidence="2">4.2.99.18</ecNumber>
    </recommendedName>
</protein>
<evidence type="ECO:0000256" key="7">
    <source>
        <dbReference type="ARBA" id="ARBA00023268"/>
    </source>
</evidence>
<dbReference type="InterPro" id="IPR003265">
    <property type="entry name" value="HhH-GPD_domain"/>
</dbReference>
<dbReference type="InterPro" id="IPR052054">
    <property type="entry name" value="Oxidative_DNA_repair_enzyme"/>
</dbReference>
<dbReference type="InterPro" id="IPR023170">
    <property type="entry name" value="HhH_base_excis_C"/>
</dbReference>
<dbReference type="GO" id="GO:0006285">
    <property type="term" value="P:base-excision repair, AP site formation"/>
    <property type="evidence" value="ECO:0007669"/>
    <property type="project" value="TreeGrafter"/>
</dbReference>
<dbReference type="Gene3D" id="1.10.1670.10">
    <property type="entry name" value="Helix-hairpin-Helix base-excision DNA repair enzymes (C-terminal)"/>
    <property type="match status" value="1"/>
</dbReference>
<dbReference type="Pfam" id="PF07934">
    <property type="entry name" value="OGG_N"/>
    <property type="match status" value="1"/>
</dbReference>
<reference evidence="12 13" key="1">
    <citation type="submission" date="2016-09" db="EMBL/GenBank/DDBJ databases">
        <title>Extensive genetic diversity and differential bi-allelic expression allows diatom success in the polar Southern Ocean.</title>
        <authorList>
            <consortium name="DOE Joint Genome Institute"/>
            <person name="Mock T."/>
            <person name="Otillar R.P."/>
            <person name="Strauss J."/>
            <person name="Dupont C."/>
            <person name="Frickenhaus S."/>
            <person name="Maumus F."/>
            <person name="Mcmullan M."/>
            <person name="Sanges R."/>
            <person name="Schmutz J."/>
            <person name="Toseland A."/>
            <person name="Valas R."/>
            <person name="Veluchamy A."/>
            <person name="Ward B.J."/>
            <person name="Allen A."/>
            <person name="Barry K."/>
            <person name="Falciatore A."/>
            <person name="Ferrante M."/>
            <person name="Fortunato A.E."/>
            <person name="Gloeckner G."/>
            <person name="Gruber A."/>
            <person name="Hipkin R."/>
            <person name="Janech M."/>
            <person name="Kroth P."/>
            <person name="Leese F."/>
            <person name="Lindquist E."/>
            <person name="Lyon B.R."/>
            <person name="Martin J."/>
            <person name="Mayer C."/>
            <person name="Parker M."/>
            <person name="Quesneville H."/>
            <person name="Raymond J."/>
            <person name="Uhlig C."/>
            <person name="Valentin K.U."/>
            <person name="Worden A.Z."/>
            <person name="Armbrust E.V."/>
            <person name="Bowler C."/>
            <person name="Green B."/>
            <person name="Moulton V."/>
            <person name="Van Oosterhout C."/>
            <person name="Grigoriev I."/>
        </authorList>
    </citation>
    <scope>NUCLEOTIDE SEQUENCE [LARGE SCALE GENOMIC DNA]</scope>
    <source>
        <strain evidence="12 13">CCMP1102</strain>
    </source>
</reference>
<dbReference type="InterPro" id="IPR012904">
    <property type="entry name" value="OGG_N"/>
</dbReference>
<dbReference type="PANTHER" id="PTHR10242:SF2">
    <property type="entry name" value="N-GLYCOSYLASE_DNA LYASE"/>
    <property type="match status" value="1"/>
</dbReference>
<dbReference type="FunCoup" id="A0A1E7FF99">
    <property type="interactions" value="192"/>
</dbReference>
<evidence type="ECO:0000256" key="4">
    <source>
        <dbReference type="ARBA" id="ARBA00022801"/>
    </source>
</evidence>
<evidence type="ECO:0000256" key="9">
    <source>
        <dbReference type="ARBA" id="ARBA00044632"/>
    </source>
</evidence>
<evidence type="ECO:0000313" key="12">
    <source>
        <dbReference type="EMBL" id="OEU16849.1"/>
    </source>
</evidence>
<dbReference type="KEGG" id="fcy:FRACYDRAFT_186086"/>
<dbReference type="SMART" id="SM00478">
    <property type="entry name" value="ENDO3c"/>
    <property type="match status" value="1"/>
</dbReference>
<keyword evidence="8" id="KW-0326">Glycosidase</keyword>
<dbReference type="PANTHER" id="PTHR10242">
    <property type="entry name" value="8-OXOGUANINE DNA GLYCOSYLASE"/>
    <property type="match status" value="1"/>
</dbReference>
<keyword evidence="7" id="KW-0511">Multifunctional enzyme</keyword>
<dbReference type="GO" id="GO:0034039">
    <property type="term" value="F:8-oxo-7,8-dihydroguanine DNA N-glycosylase activity"/>
    <property type="evidence" value="ECO:0007669"/>
    <property type="project" value="TreeGrafter"/>
</dbReference>
<dbReference type="OrthoDB" id="238681at2759"/>
<dbReference type="GO" id="GO:0140078">
    <property type="term" value="F:class I DNA-(apurinic or apyrimidinic site) endonuclease activity"/>
    <property type="evidence" value="ECO:0007669"/>
    <property type="project" value="UniProtKB-EC"/>
</dbReference>
<dbReference type="Gene3D" id="3.30.310.40">
    <property type="match status" value="1"/>
</dbReference>
<keyword evidence="6" id="KW-0456">Lyase</keyword>
<dbReference type="GO" id="GO:0005634">
    <property type="term" value="C:nucleus"/>
    <property type="evidence" value="ECO:0007669"/>
    <property type="project" value="TreeGrafter"/>
</dbReference>
<sequence length="416" mass="47913">MVAAINPTQGFIDLNVPPEELRPSNTLTTGQCFHWKVVHPTTIKNASMPISAWGTHDATEWVGTLRLRLFDSTESIIVVIRETPTTTLYRPLTTIPTSNDDKNNNDEEELRRALLDYFQLETSLPELYEEWSLNCPRLAVIAKCIPGVRIIKQDPWECLISFICSSNNNIPRIHKMLANIRREYGRPLLTISTIDIDGDNENDQATTIQQQYYQFYSFPSLEELFSQANEKDLRSKCGMGYRADYIMETMKILLQRNGDDDDNQSNQRGEIYLRDVLSNIKDPTELQTKLCEFKGVGRKVADCVALFSLRGDECIPVDTHVWNIAIRDYDTDGILKTNVKSLTPTNYKLVGDTFRTIFPNRAGWAHSLLFVAELPSFRGLLPTYITKEMDDFRNEEKERKKKQKEKEKKIKEKDKV</sequence>
<feature type="domain" description="HhH-GPD" evidence="11">
    <location>
        <begin position="164"/>
        <end position="374"/>
    </location>
</feature>
<evidence type="ECO:0000313" key="13">
    <source>
        <dbReference type="Proteomes" id="UP000095751"/>
    </source>
</evidence>
<dbReference type="GO" id="GO:0006289">
    <property type="term" value="P:nucleotide-excision repair"/>
    <property type="evidence" value="ECO:0007669"/>
    <property type="project" value="InterPro"/>
</dbReference>
<dbReference type="SUPFAM" id="SSF55945">
    <property type="entry name" value="TATA-box binding protein-like"/>
    <property type="match status" value="1"/>
</dbReference>
<feature type="region of interest" description="Disordered" evidence="10">
    <location>
        <begin position="392"/>
        <end position="416"/>
    </location>
</feature>
<evidence type="ECO:0000256" key="6">
    <source>
        <dbReference type="ARBA" id="ARBA00023239"/>
    </source>
</evidence>
<evidence type="ECO:0000256" key="1">
    <source>
        <dbReference type="ARBA" id="ARBA00010679"/>
    </source>
</evidence>
<proteinExistence type="inferred from homology"/>
<keyword evidence="5" id="KW-0234">DNA repair</keyword>
<dbReference type="Pfam" id="PF00730">
    <property type="entry name" value="HhH-GPD"/>
    <property type="match status" value="1"/>
</dbReference>
<dbReference type="InterPro" id="IPR011257">
    <property type="entry name" value="DNA_glycosylase"/>
</dbReference>
<dbReference type="SUPFAM" id="SSF48150">
    <property type="entry name" value="DNA-glycosylase"/>
    <property type="match status" value="1"/>
</dbReference>
<evidence type="ECO:0000259" key="11">
    <source>
        <dbReference type="SMART" id="SM00478"/>
    </source>
</evidence>
<comment type="catalytic activity">
    <reaction evidence="9">
        <text>2'-deoxyribonucleotide-(2'-deoxyribose 5'-phosphate)-2'-deoxyribonucleotide-DNA = a 3'-end 2'-deoxyribonucleotide-(2,3-dehydro-2,3-deoxyribose 5'-phosphate)-DNA + a 5'-end 5'-phospho-2'-deoxyribonucleoside-DNA + H(+)</text>
        <dbReference type="Rhea" id="RHEA:66592"/>
        <dbReference type="Rhea" id="RHEA-COMP:13180"/>
        <dbReference type="Rhea" id="RHEA-COMP:16897"/>
        <dbReference type="Rhea" id="RHEA-COMP:17067"/>
        <dbReference type="ChEBI" id="CHEBI:15378"/>
        <dbReference type="ChEBI" id="CHEBI:136412"/>
        <dbReference type="ChEBI" id="CHEBI:157695"/>
        <dbReference type="ChEBI" id="CHEBI:167181"/>
        <dbReference type="EC" id="4.2.99.18"/>
    </reaction>
</comment>
<comment type="similarity">
    <text evidence="1">Belongs to the type-1 OGG1 family.</text>
</comment>
<dbReference type="EC" id="4.2.99.18" evidence="2"/>
<keyword evidence="3" id="KW-0227">DNA damage</keyword>
<evidence type="ECO:0000256" key="2">
    <source>
        <dbReference type="ARBA" id="ARBA00012720"/>
    </source>
</evidence>
<dbReference type="CDD" id="cd00056">
    <property type="entry name" value="ENDO3c"/>
    <property type="match status" value="1"/>
</dbReference>
<dbReference type="AlphaFoldDB" id="A0A1E7FF99"/>
<dbReference type="Proteomes" id="UP000095751">
    <property type="component" value="Unassembled WGS sequence"/>
</dbReference>
<dbReference type="EMBL" id="KV784358">
    <property type="protein sequence ID" value="OEU16849.1"/>
    <property type="molecule type" value="Genomic_DNA"/>
</dbReference>
<evidence type="ECO:0000256" key="5">
    <source>
        <dbReference type="ARBA" id="ARBA00023204"/>
    </source>
</evidence>
<evidence type="ECO:0000256" key="10">
    <source>
        <dbReference type="SAM" id="MobiDB-lite"/>
    </source>
</evidence>
<dbReference type="InParanoid" id="A0A1E7FF99"/>
<evidence type="ECO:0000256" key="3">
    <source>
        <dbReference type="ARBA" id="ARBA00022763"/>
    </source>
</evidence>
<evidence type="ECO:0000256" key="8">
    <source>
        <dbReference type="ARBA" id="ARBA00023295"/>
    </source>
</evidence>
<dbReference type="GO" id="GO:0003684">
    <property type="term" value="F:damaged DNA binding"/>
    <property type="evidence" value="ECO:0007669"/>
    <property type="project" value="InterPro"/>
</dbReference>
<gene>
    <name evidence="12" type="primary">Ogg_a</name>
    <name evidence="12" type="ORF">FRACYDRAFT_186086</name>
</gene>
<keyword evidence="4" id="KW-0378">Hydrolase</keyword>
<accession>A0A1E7FF99</accession>
<name>A0A1E7FF99_9STRA</name>
<dbReference type="Gene3D" id="1.10.340.30">
    <property type="entry name" value="Hypothetical protein, domain 2"/>
    <property type="match status" value="1"/>
</dbReference>